<gene>
    <name evidence="2" type="ORF">Alo02nite_59080</name>
    <name evidence="3" type="ORF">BJ964_007291</name>
</gene>
<evidence type="ECO:0000313" key="2">
    <source>
        <dbReference type="EMBL" id="GIE43010.1"/>
    </source>
</evidence>
<dbReference type="InterPro" id="IPR013784">
    <property type="entry name" value="Carb-bd-like_fold"/>
</dbReference>
<feature type="domain" description="Pvc16 N-terminal" evidence="1">
    <location>
        <begin position="6"/>
        <end position="181"/>
    </location>
</feature>
<reference evidence="2 5" key="2">
    <citation type="submission" date="2021-01" db="EMBL/GenBank/DDBJ databases">
        <title>Whole genome shotgun sequence of Actinoplanes lobatus NBRC 12513.</title>
        <authorList>
            <person name="Komaki H."/>
            <person name="Tamura T."/>
        </authorList>
    </citation>
    <scope>NUCLEOTIDE SEQUENCE [LARGE SCALE GENOMIC DNA]</scope>
    <source>
        <strain evidence="2 5">NBRC 12513</strain>
    </source>
</reference>
<dbReference type="Pfam" id="PF13620">
    <property type="entry name" value="CarboxypepD_reg"/>
    <property type="match status" value="1"/>
</dbReference>
<reference evidence="3 4" key="1">
    <citation type="submission" date="2020-08" db="EMBL/GenBank/DDBJ databases">
        <title>Sequencing the genomes of 1000 actinobacteria strains.</title>
        <authorList>
            <person name="Klenk H.-P."/>
        </authorList>
    </citation>
    <scope>NUCLEOTIDE SEQUENCE [LARGE SCALE GENOMIC DNA]</scope>
    <source>
        <strain evidence="3 4">DSM 43150</strain>
    </source>
</reference>
<name>A0A7W7HMD4_9ACTN</name>
<dbReference type="AlphaFoldDB" id="A0A7W7HMD4"/>
<dbReference type="Gene3D" id="2.60.40.1120">
    <property type="entry name" value="Carboxypeptidase-like, regulatory domain"/>
    <property type="match status" value="1"/>
</dbReference>
<dbReference type="SUPFAM" id="SSF49452">
    <property type="entry name" value="Starch-binding domain-like"/>
    <property type="match status" value="1"/>
</dbReference>
<evidence type="ECO:0000259" key="1">
    <source>
        <dbReference type="Pfam" id="PF14065"/>
    </source>
</evidence>
<comment type="caution">
    <text evidence="3">The sequence shown here is derived from an EMBL/GenBank/DDBJ whole genome shotgun (WGS) entry which is preliminary data.</text>
</comment>
<keyword evidence="5" id="KW-1185">Reference proteome</keyword>
<evidence type="ECO:0000313" key="3">
    <source>
        <dbReference type="EMBL" id="MBB4753130.1"/>
    </source>
</evidence>
<evidence type="ECO:0000313" key="4">
    <source>
        <dbReference type="Proteomes" id="UP000590511"/>
    </source>
</evidence>
<proteinExistence type="predicted"/>
<sequence length="272" mass="28974">MFQDLDLTLKALLEDTTVAPALTDVDIAFDTPDKSFTFTGDTLNLFLFGVHENRVLRDPVPIVEVVAGQFVRRTPPLRVDCDYLLTAWSEGARAAAVRDEHRLLAAALAKLTKFPLIPPGYLRNSMTGQPFPVQTWVGQADDSRSLGEFWSALGVPPRSAFHLTVTVALDLQDGVALGPPVETSRVLLDAVPRNAIGGRVRAAAGNAPVDGATVTLDGRRTVRTGAEGGFVFTGVGDGQHELHVTAAGFSDGQRTVTVPGGTPTAFDFTLTP</sequence>
<dbReference type="Proteomes" id="UP000631312">
    <property type="component" value="Unassembled WGS sequence"/>
</dbReference>
<dbReference type="GO" id="GO:0030246">
    <property type="term" value="F:carbohydrate binding"/>
    <property type="evidence" value="ECO:0007669"/>
    <property type="project" value="InterPro"/>
</dbReference>
<dbReference type="EMBL" id="BOMP01000099">
    <property type="protein sequence ID" value="GIE43010.1"/>
    <property type="molecule type" value="Genomic_DNA"/>
</dbReference>
<protein>
    <recommendedName>
        <fullName evidence="1">Pvc16 N-terminal domain-containing protein</fullName>
    </recommendedName>
</protein>
<dbReference type="InterPro" id="IPR025351">
    <property type="entry name" value="Pvc16_N"/>
</dbReference>
<organism evidence="3 4">
    <name type="scientific">Actinoplanes lobatus</name>
    <dbReference type="NCBI Taxonomy" id="113568"/>
    <lineage>
        <taxon>Bacteria</taxon>
        <taxon>Bacillati</taxon>
        <taxon>Actinomycetota</taxon>
        <taxon>Actinomycetes</taxon>
        <taxon>Micromonosporales</taxon>
        <taxon>Micromonosporaceae</taxon>
        <taxon>Actinoplanes</taxon>
    </lineage>
</organism>
<accession>A0A7W7HMD4</accession>
<dbReference type="EMBL" id="JACHNC010000001">
    <property type="protein sequence ID" value="MBB4753130.1"/>
    <property type="molecule type" value="Genomic_DNA"/>
</dbReference>
<dbReference type="RefSeq" id="WP_188124866.1">
    <property type="nucleotide sequence ID" value="NZ_BOMP01000099.1"/>
</dbReference>
<dbReference type="Pfam" id="PF14065">
    <property type="entry name" value="Pvc16_N"/>
    <property type="match status" value="1"/>
</dbReference>
<evidence type="ECO:0000313" key="5">
    <source>
        <dbReference type="Proteomes" id="UP000631312"/>
    </source>
</evidence>
<dbReference type="Proteomes" id="UP000590511">
    <property type="component" value="Unassembled WGS sequence"/>
</dbReference>